<comment type="caution">
    <text evidence="1">The sequence shown here is derived from an EMBL/GenBank/DDBJ whole genome shotgun (WGS) entry which is preliminary data.</text>
</comment>
<gene>
    <name evidence="1" type="ORF">ATANTOWER_016776</name>
</gene>
<sequence length="111" mass="12184">MAFEDASSLGKTGEEGLKMVGENEGCSCIKCPLGALSPPASTLCCELIKEEKSLSPKAWDYDLTSTQTAGTTTWMSSLDTPLFHYLCRCLKRTPKSSIYTFLSHIHFPERG</sequence>
<accession>A0ABU7B237</accession>
<evidence type="ECO:0000313" key="1">
    <source>
        <dbReference type="EMBL" id="MED6244577.1"/>
    </source>
</evidence>
<organism evidence="1 2">
    <name type="scientific">Ataeniobius toweri</name>
    <dbReference type="NCBI Taxonomy" id="208326"/>
    <lineage>
        <taxon>Eukaryota</taxon>
        <taxon>Metazoa</taxon>
        <taxon>Chordata</taxon>
        <taxon>Craniata</taxon>
        <taxon>Vertebrata</taxon>
        <taxon>Euteleostomi</taxon>
        <taxon>Actinopterygii</taxon>
        <taxon>Neopterygii</taxon>
        <taxon>Teleostei</taxon>
        <taxon>Neoteleostei</taxon>
        <taxon>Acanthomorphata</taxon>
        <taxon>Ovalentaria</taxon>
        <taxon>Atherinomorphae</taxon>
        <taxon>Cyprinodontiformes</taxon>
        <taxon>Goodeidae</taxon>
        <taxon>Ataeniobius</taxon>
    </lineage>
</organism>
<reference evidence="1 2" key="1">
    <citation type="submission" date="2021-07" db="EMBL/GenBank/DDBJ databases">
        <authorList>
            <person name="Palmer J.M."/>
        </authorList>
    </citation>
    <scope>NUCLEOTIDE SEQUENCE [LARGE SCALE GENOMIC DNA]</scope>
    <source>
        <strain evidence="1 2">AT_MEX2019</strain>
        <tissue evidence="1">Muscle</tissue>
    </source>
</reference>
<name>A0ABU7B237_9TELE</name>
<protein>
    <submittedName>
        <fullName evidence="1">Uncharacterized protein</fullName>
    </submittedName>
</protein>
<keyword evidence="2" id="KW-1185">Reference proteome</keyword>
<dbReference type="EMBL" id="JAHUTI010039685">
    <property type="protein sequence ID" value="MED6244577.1"/>
    <property type="molecule type" value="Genomic_DNA"/>
</dbReference>
<proteinExistence type="predicted"/>
<dbReference type="Proteomes" id="UP001345963">
    <property type="component" value="Unassembled WGS sequence"/>
</dbReference>
<evidence type="ECO:0000313" key="2">
    <source>
        <dbReference type="Proteomes" id="UP001345963"/>
    </source>
</evidence>